<dbReference type="PANTHER" id="PTHR24348:SF68">
    <property type="entry name" value="SERINE_THREONINE-PROTEIN KINASE ATG1C"/>
    <property type="match status" value="1"/>
</dbReference>
<feature type="domain" description="EF-hand" evidence="8">
    <location>
        <begin position="286"/>
        <end position="315"/>
    </location>
</feature>
<evidence type="ECO:0000256" key="5">
    <source>
        <dbReference type="SAM" id="SignalP"/>
    </source>
</evidence>
<keyword evidence="9" id="KW-0418">Kinase</keyword>
<dbReference type="InterPro" id="IPR011992">
    <property type="entry name" value="EF-hand-dom_pair"/>
</dbReference>
<evidence type="ECO:0000259" key="7">
    <source>
        <dbReference type="PROSITE" id="PS50042"/>
    </source>
</evidence>
<feature type="signal peptide" evidence="5">
    <location>
        <begin position="1"/>
        <end position="21"/>
    </location>
</feature>
<evidence type="ECO:0000313" key="10">
    <source>
        <dbReference type="Proteomes" id="UP001363151"/>
    </source>
</evidence>
<keyword evidence="1" id="KW-0106">Calcium</keyword>
<dbReference type="InterPro" id="IPR000719">
    <property type="entry name" value="Prot_kinase_dom"/>
</dbReference>
<dbReference type="SUPFAM" id="SSF56112">
    <property type="entry name" value="Protein kinase-like (PK-like)"/>
    <property type="match status" value="2"/>
</dbReference>
<dbReference type="PROSITE" id="PS50222">
    <property type="entry name" value="EF_HAND_2"/>
    <property type="match status" value="1"/>
</dbReference>
<dbReference type="Gene3D" id="1.10.238.10">
    <property type="entry name" value="EF-hand"/>
    <property type="match status" value="1"/>
</dbReference>
<dbReference type="Pfam" id="PF00069">
    <property type="entry name" value="Pkinase"/>
    <property type="match status" value="1"/>
</dbReference>
<dbReference type="InterPro" id="IPR018490">
    <property type="entry name" value="cNMP-bd_dom_sf"/>
</dbReference>
<evidence type="ECO:0000259" key="8">
    <source>
        <dbReference type="PROSITE" id="PS50222"/>
    </source>
</evidence>
<evidence type="ECO:0000259" key="6">
    <source>
        <dbReference type="PROSITE" id="PS50011"/>
    </source>
</evidence>
<evidence type="ECO:0000256" key="3">
    <source>
        <dbReference type="PROSITE-ProRule" id="PRU10141"/>
    </source>
</evidence>
<dbReference type="InterPro" id="IPR045269">
    <property type="entry name" value="Atg1-like"/>
</dbReference>
<evidence type="ECO:0000256" key="1">
    <source>
        <dbReference type="ARBA" id="ARBA00022837"/>
    </source>
</evidence>
<dbReference type="EMBL" id="JBBJCI010000222">
    <property type="protein sequence ID" value="KAK7239794.1"/>
    <property type="molecule type" value="Genomic_DNA"/>
</dbReference>
<dbReference type="Proteomes" id="UP001363151">
    <property type="component" value="Unassembled WGS sequence"/>
</dbReference>
<dbReference type="PANTHER" id="PTHR24348">
    <property type="entry name" value="SERINE/THREONINE-PROTEIN KINASE UNC-51-RELATED"/>
    <property type="match status" value="1"/>
</dbReference>
<evidence type="ECO:0000256" key="2">
    <source>
        <dbReference type="ARBA" id="ARBA00024334"/>
    </source>
</evidence>
<keyword evidence="9" id="KW-0808">Transferase</keyword>
<dbReference type="InterPro" id="IPR011009">
    <property type="entry name" value="Kinase-like_dom_sf"/>
</dbReference>
<dbReference type="InterPro" id="IPR017441">
    <property type="entry name" value="Protein_kinase_ATP_BS"/>
</dbReference>
<dbReference type="SUPFAM" id="SSF47473">
    <property type="entry name" value="EF-hand"/>
    <property type="match status" value="1"/>
</dbReference>
<reference evidence="9 10" key="1">
    <citation type="submission" date="2024-03" db="EMBL/GenBank/DDBJ databases">
        <title>Aureococcus anophagefferens CCMP1851 and Kratosvirus quantuckense: Draft genome of a second virus-susceptible host strain in the model system.</title>
        <authorList>
            <person name="Chase E."/>
            <person name="Truchon A.R."/>
            <person name="Schepens W."/>
            <person name="Wilhelm S.W."/>
        </authorList>
    </citation>
    <scope>NUCLEOTIDE SEQUENCE [LARGE SCALE GENOMIC DNA]</scope>
    <source>
        <strain evidence="9 10">CCMP1851</strain>
    </source>
</reference>
<dbReference type="PROSITE" id="PS00018">
    <property type="entry name" value="EF_HAND_1"/>
    <property type="match status" value="1"/>
</dbReference>
<keyword evidence="3" id="KW-0547">Nucleotide-binding</keyword>
<name>A0ABR1FW60_AURAN</name>
<dbReference type="SUPFAM" id="SSF51206">
    <property type="entry name" value="cAMP-binding domain-like"/>
    <property type="match status" value="1"/>
</dbReference>
<comment type="similarity">
    <text evidence="2">Belongs to the protein kinase superfamily. Ser/Thr protein kinase family. CDPK subfamily.</text>
</comment>
<feature type="chain" id="PRO_5045282713" evidence="5">
    <location>
        <begin position="22"/>
        <end position="597"/>
    </location>
</feature>
<organism evidence="9 10">
    <name type="scientific">Aureococcus anophagefferens</name>
    <name type="common">Harmful bloom alga</name>
    <dbReference type="NCBI Taxonomy" id="44056"/>
    <lineage>
        <taxon>Eukaryota</taxon>
        <taxon>Sar</taxon>
        <taxon>Stramenopiles</taxon>
        <taxon>Ochrophyta</taxon>
        <taxon>Pelagophyceae</taxon>
        <taxon>Pelagomonadales</taxon>
        <taxon>Pelagomonadaceae</taxon>
        <taxon>Aureococcus</taxon>
    </lineage>
</organism>
<feature type="binding site" evidence="3">
    <location>
        <position position="70"/>
    </location>
    <ligand>
        <name>ATP</name>
        <dbReference type="ChEBI" id="CHEBI:30616"/>
    </ligand>
</feature>
<feature type="region of interest" description="Disordered" evidence="4">
    <location>
        <begin position="516"/>
        <end position="541"/>
    </location>
</feature>
<dbReference type="PROSITE" id="PS50042">
    <property type="entry name" value="CNMP_BINDING_3"/>
    <property type="match status" value="1"/>
</dbReference>
<dbReference type="GO" id="GO:0016301">
    <property type="term" value="F:kinase activity"/>
    <property type="evidence" value="ECO:0007669"/>
    <property type="project" value="UniProtKB-KW"/>
</dbReference>
<feature type="domain" description="Protein kinase" evidence="6">
    <location>
        <begin position="1"/>
        <end position="231"/>
    </location>
</feature>
<dbReference type="InterPro" id="IPR018247">
    <property type="entry name" value="EF_Hand_1_Ca_BS"/>
</dbReference>
<keyword evidence="3" id="KW-0067">ATP-binding</keyword>
<dbReference type="InterPro" id="IPR014710">
    <property type="entry name" value="RmlC-like_jellyroll"/>
</dbReference>
<keyword evidence="5" id="KW-0732">Signal</keyword>
<evidence type="ECO:0000256" key="4">
    <source>
        <dbReference type="SAM" id="MobiDB-lite"/>
    </source>
</evidence>
<dbReference type="InterPro" id="IPR000595">
    <property type="entry name" value="cNMP-bd_dom"/>
</dbReference>
<keyword evidence="10" id="KW-1185">Reference proteome</keyword>
<dbReference type="CDD" id="cd00051">
    <property type="entry name" value="EFh"/>
    <property type="match status" value="1"/>
</dbReference>
<dbReference type="PROSITE" id="PS00107">
    <property type="entry name" value="PROTEIN_KINASE_ATP"/>
    <property type="match status" value="1"/>
</dbReference>
<dbReference type="Gene3D" id="3.30.200.20">
    <property type="entry name" value="Phosphorylase Kinase, domain 1"/>
    <property type="match status" value="1"/>
</dbReference>
<accession>A0ABR1FW60</accession>
<protein>
    <submittedName>
        <fullName evidence="9">Protein serine/threonine kinase</fullName>
    </submittedName>
</protein>
<comment type="caution">
    <text evidence="9">The sequence shown here is derived from an EMBL/GenBank/DDBJ whole genome shotgun (WGS) entry which is preliminary data.</text>
</comment>
<dbReference type="CDD" id="cd00038">
    <property type="entry name" value="CAP_ED"/>
    <property type="match status" value="1"/>
</dbReference>
<sequence>MWRAAASRAAPAASALALALGAPEPAPRCLERRLQDSYHLLEPERPLGVGGHGVVFPGVNKSSGEIMAIKQVSKKHMSAKAAETLSRADRIGGAVGAAVGGGLRSERSKAAGPAGATPAYAAPEVLRGDAYDESADVWSLGVILYLLLTGPRGARALGRGPARTHSPTRTTTPDDAEVTRRVLAGAAAAGAFEGPEWGRVPGAVLGRAWLRDPDGRRSSSAEEAASSEAALESLRQFHRGRRRFKAMLLAVMIATRTGGLKRDRGEGTKQRRTRVIQRRFNLGSRRAAMEVFDADGDGVVTAADVARVARYLGEQLSEKEAQEMLRAVARRDDPMPGARKKTGVAATGIYTERLRHMLPPLYPAHRLNRGDLVFSAGETDPAFYILLGGDVLISHSFLLRPRSGFSLGGRDRSAGRELSLGLHRLQKGESLCESFGETELLETEASDVALPRASTATCASTRCELLSIPGHLFQLLSDVFDGLHDPIKDQAEERCKGLVWSWNKLYDGARARGRARARAARAASRAGPPGPLPPPTKGTSREDQFVVVEDGVVEVLLLDTASGAKHTHTLWPKDFVYCNERPAAWKPTAGSGGPDQT</sequence>
<dbReference type="PROSITE" id="PS50011">
    <property type="entry name" value="PROTEIN_KINASE_DOM"/>
    <property type="match status" value="1"/>
</dbReference>
<dbReference type="InterPro" id="IPR002048">
    <property type="entry name" value="EF_hand_dom"/>
</dbReference>
<proteinExistence type="inferred from homology"/>
<gene>
    <name evidence="9" type="ORF">SO694_00029129</name>
</gene>
<dbReference type="SMART" id="SM00220">
    <property type="entry name" value="S_TKc"/>
    <property type="match status" value="1"/>
</dbReference>
<dbReference type="Gene3D" id="2.60.120.10">
    <property type="entry name" value="Jelly Rolls"/>
    <property type="match status" value="1"/>
</dbReference>
<dbReference type="Gene3D" id="1.10.510.10">
    <property type="entry name" value="Transferase(Phosphotransferase) domain 1"/>
    <property type="match status" value="1"/>
</dbReference>
<feature type="domain" description="Cyclic nucleotide-binding" evidence="7">
    <location>
        <begin position="345"/>
        <end position="476"/>
    </location>
</feature>
<evidence type="ECO:0000313" key="9">
    <source>
        <dbReference type="EMBL" id="KAK7239794.1"/>
    </source>
</evidence>